<evidence type="ECO:0000259" key="2">
    <source>
        <dbReference type="PROSITE" id="PS50994"/>
    </source>
</evidence>
<dbReference type="GO" id="GO:0015074">
    <property type="term" value="P:DNA integration"/>
    <property type="evidence" value="ECO:0007669"/>
    <property type="project" value="InterPro"/>
</dbReference>
<dbReference type="Proteomes" id="UP000694701">
    <property type="component" value="Unplaced"/>
</dbReference>
<evidence type="ECO:0000313" key="4">
    <source>
        <dbReference type="Proteomes" id="UP000694701"/>
    </source>
</evidence>
<evidence type="ECO:0000256" key="1">
    <source>
        <dbReference type="SAM" id="MobiDB-lite"/>
    </source>
</evidence>
<name>A0A8C2L1I4_CYPCA</name>
<accession>A0A8C2L1I4</accession>
<protein>
    <recommendedName>
        <fullName evidence="2">Integrase catalytic domain-containing protein</fullName>
    </recommendedName>
</protein>
<feature type="domain" description="Integrase catalytic" evidence="2">
    <location>
        <begin position="1"/>
        <end position="97"/>
    </location>
</feature>
<dbReference type="PROSITE" id="PS50994">
    <property type="entry name" value="INTEGRASE"/>
    <property type="match status" value="1"/>
</dbReference>
<dbReference type="FunFam" id="3.30.420.10:FF:000063">
    <property type="entry name" value="Retrovirus-related Pol polyprotein from transposon 297-like Protein"/>
    <property type="match status" value="1"/>
</dbReference>
<dbReference type="GO" id="GO:0003676">
    <property type="term" value="F:nucleic acid binding"/>
    <property type="evidence" value="ECO:0007669"/>
    <property type="project" value="InterPro"/>
</dbReference>
<dbReference type="Pfam" id="PF00665">
    <property type="entry name" value="rve"/>
    <property type="match status" value="1"/>
</dbReference>
<dbReference type="PANTHER" id="PTHR37984">
    <property type="entry name" value="PROTEIN CBG26694"/>
    <property type="match status" value="1"/>
</dbReference>
<dbReference type="SUPFAM" id="SSF53098">
    <property type="entry name" value="Ribonuclease H-like"/>
    <property type="match status" value="1"/>
</dbReference>
<evidence type="ECO:0000313" key="3">
    <source>
        <dbReference type="Ensembl" id="ENSCCRP00020117680.1"/>
    </source>
</evidence>
<dbReference type="InterPro" id="IPR050951">
    <property type="entry name" value="Retrovirus_Pol_polyprotein"/>
</dbReference>
<dbReference type="InterPro" id="IPR036397">
    <property type="entry name" value="RNaseH_sf"/>
</dbReference>
<dbReference type="PANTHER" id="PTHR37984:SF8">
    <property type="entry name" value="CCHC-TYPE DOMAIN-CONTAINING PROTEIN"/>
    <property type="match status" value="1"/>
</dbReference>
<sequence>MEKNYLLVTDYYSLYPEVCMLSTITAENVISCMKSIFARHGVPKEVFTDNGPQFINAGFRTFAEEWDFRHTTSSPNFPQSNGLVEKSVGIVKRIMQKTRDDGSSFYMGLLVYRSTPLECGYSPAYLLMGRRLRSNLPVSENLLSTQHGKKVKKYKEYQRAKQKTYYDKRTRQLPELCVGEEVRLKDRSNLWSQKGIILEQIQPRSYNVEMSSGVVLRRTRQHLLTDESRESFYSPTSRTHTHTHTHTHTSVYLPAPALAH</sequence>
<dbReference type="Gene3D" id="3.30.420.10">
    <property type="entry name" value="Ribonuclease H-like superfamily/Ribonuclease H"/>
    <property type="match status" value="1"/>
</dbReference>
<proteinExistence type="predicted"/>
<reference evidence="3" key="1">
    <citation type="submission" date="2025-08" db="UniProtKB">
        <authorList>
            <consortium name="Ensembl"/>
        </authorList>
    </citation>
    <scope>IDENTIFICATION</scope>
</reference>
<dbReference type="InterPro" id="IPR001584">
    <property type="entry name" value="Integrase_cat-core"/>
</dbReference>
<dbReference type="Ensembl" id="ENSCCRT00020128277.1">
    <property type="protein sequence ID" value="ENSCCRP00020117680.1"/>
    <property type="gene ID" value="ENSCCRG00020052936.1"/>
</dbReference>
<dbReference type="InterPro" id="IPR012337">
    <property type="entry name" value="RNaseH-like_sf"/>
</dbReference>
<feature type="region of interest" description="Disordered" evidence="1">
    <location>
        <begin position="227"/>
        <end position="260"/>
    </location>
</feature>
<dbReference type="AlphaFoldDB" id="A0A8C2L1I4"/>
<organism evidence="3 4">
    <name type="scientific">Cyprinus carpio</name>
    <name type="common">Common carp</name>
    <dbReference type="NCBI Taxonomy" id="7962"/>
    <lineage>
        <taxon>Eukaryota</taxon>
        <taxon>Metazoa</taxon>
        <taxon>Chordata</taxon>
        <taxon>Craniata</taxon>
        <taxon>Vertebrata</taxon>
        <taxon>Euteleostomi</taxon>
        <taxon>Actinopterygii</taxon>
        <taxon>Neopterygii</taxon>
        <taxon>Teleostei</taxon>
        <taxon>Ostariophysi</taxon>
        <taxon>Cypriniformes</taxon>
        <taxon>Cyprinidae</taxon>
        <taxon>Cyprininae</taxon>
        <taxon>Cyprinus</taxon>
    </lineage>
</organism>